<sequence length="90" mass="10058">MTDTEKLSEVYMILNPEDNGGETVAITVEIYDNGDYDADSTYTLGKVSLQSYGNSASMSLPNITPEFLREFADKLEAELVKIEVERPFKV</sequence>
<reference evidence="1" key="1">
    <citation type="journal article" date="2015" name="Nature">
        <title>Complex archaea that bridge the gap between prokaryotes and eukaryotes.</title>
        <authorList>
            <person name="Spang A."/>
            <person name="Saw J.H."/>
            <person name="Jorgensen S.L."/>
            <person name="Zaremba-Niedzwiedzka K."/>
            <person name="Martijn J."/>
            <person name="Lind A.E."/>
            <person name="van Eijk R."/>
            <person name="Schleper C."/>
            <person name="Guy L."/>
            <person name="Ettema T.J."/>
        </authorList>
    </citation>
    <scope>NUCLEOTIDE SEQUENCE</scope>
</reference>
<proteinExistence type="predicted"/>
<organism evidence="1">
    <name type="scientific">marine sediment metagenome</name>
    <dbReference type="NCBI Taxonomy" id="412755"/>
    <lineage>
        <taxon>unclassified sequences</taxon>
        <taxon>metagenomes</taxon>
        <taxon>ecological metagenomes</taxon>
    </lineage>
</organism>
<dbReference type="EMBL" id="LAZR01010460">
    <property type="protein sequence ID" value="KKM66818.1"/>
    <property type="molecule type" value="Genomic_DNA"/>
</dbReference>
<comment type="caution">
    <text evidence="1">The sequence shown here is derived from an EMBL/GenBank/DDBJ whole genome shotgun (WGS) entry which is preliminary data.</text>
</comment>
<accession>A0A0F9JBB2</accession>
<gene>
    <name evidence="1" type="ORF">LCGC14_1477330</name>
</gene>
<protein>
    <submittedName>
        <fullName evidence="1">Uncharacterized protein</fullName>
    </submittedName>
</protein>
<dbReference type="AlphaFoldDB" id="A0A0F9JBB2"/>
<name>A0A0F9JBB2_9ZZZZ</name>
<evidence type="ECO:0000313" key="1">
    <source>
        <dbReference type="EMBL" id="KKM66818.1"/>
    </source>
</evidence>